<organism evidence="10">
    <name type="scientific">Candidatus Thiothrix putei</name>
    <dbReference type="NCBI Taxonomy" id="3080811"/>
    <lineage>
        <taxon>Bacteria</taxon>
        <taxon>Pseudomonadati</taxon>
        <taxon>Pseudomonadota</taxon>
        <taxon>Gammaproteobacteria</taxon>
        <taxon>Thiotrichales</taxon>
        <taxon>Thiotrichaceae</taxon>
        <taxon>Thiothrix</taxon>
    </lineage>
</organism>
<keyword evidence="6 7" id="KW-0408">Iron</keyword>
<dbReference type="GO" id="GO:0004130">
    <property type="term" value="F:cytochrome-c peroxidase activity"/>
    <property type="evidence" value="ECO:0007669"/>
    <property type="project" value="TreeGrafter"/>
</dbReference>
<evidence type="ECO:0000256" key="8">
    <source>
        <dbReference type="SAM" id="SignalP"/>
    </source>
</evidence>
<accession>A0AA95HEH6</accession>
<reference evidence="10" key="1">
    <citation type="journal article" date="2023" name="Int. J. Mol. Sci.">
        <title>Metagenomics Revealed a New Genus 'Candidatus Thiocaldithrix dubininis' gen. nov., sp. nov. and a New Species 'Candidatus Thiothrix putei' sp. nov. in the Family Thiotrichaceae, Some Members of Which Have Traits of Both Na+- and H+-Motive Energetics.</title>
        <authorList>
            <person name="Ravin N.V."/>
            <person name="Muntyan M.S."/>
            <person name="Smolyakov D.D."/>
            <person name="Rudenko T.S."/>
            <person name="Beletsky A.V."/>
            <person name="Mardanov A.V."/>
            <person name="Grabovich M.Y."/>
        </authorList>
    </citation>
    <scope>NUCLEOTIDE SEQUENCE</scope>
    <source>
        <strain evidence="10">GKL-02</strain>
    </source>
</reference>
<dbReference type="EMBL" id="CP124756">
    <property type="protein sequence ID" value="WGZ95952.1"/>
    <property type="molecule type" value="Genomic_DNA"/>
</dbReference>
<dbReference type="GO" id="GO:0009055">
    <property type="term" value="F:electron transfer activity"/>
    <property type="evidence" value="ECO:0007669"/>
    <property type="project" value="InterPro"/>
</dbReference>
<reference evidence="10" key="2">
    <citation type="submission" date="2023-04" db="EMBL/GenBank/DDBJ databases">
        <authorList>
            <person name="Beletskiy A.V."/>
            <person name="Mardanov A.V."/>
            <person name="Ravin N.V."/>
        </authorList>
    </citation>
    <scope>NUCLEOTIDE SEQUENCE</scope>
    <source>
        <strain evidence="10">GKL-02</strain>
    </source>
</reference>
<evidence type="ECO:0000256" key="4">
    <source>
        <dbReference type="ARBA" id="ARBA00022729"/>
    </source>
</evidence>
<keyword evidence="5" id="KW-0560">Oxidoreductase</keyword>
<dbReference type="InterPro" id="IPR009056">
    <property type="entry name" value="Cyt_c-like_dom"/>
</dbReference>
<sequence length="363" mass="39041">MKTQLIALSFVLVAFCTACNDNVVSKEALGEKLFFDTNLSSPAGQACASCHDPAHGFADPDTQFPTSEGANAGIFDKRHTPSSAYSLYSPEFHFDTSLGEYIGGQFSDGRAKNLAIQAQNPFLDPLEMANPNPASVVTKVKNSSYANKVTQIYGAEVFDDVVTAYTSIADALAAFERTALFHPFDSKFDHYLAGKISLTAQEAYGLQLFNDSSKGNCAACHSTVANNGTNPLFTNFRYANIGLPANPAIPVPPDQDSMRISDDGLGGLPDMPSSELGKFKVPTLRNIAKTAPYGHNGVIQDLREMVDFHNTRDVVVGRWALPEVLENLDPRVGNLGLTDSEVDAIVAFLITLNDGYTLPTSSP</sequence>
<dbReference type="InterPro" id="IPR036909">
    <property type="entry name" value="Cyt_c-like_dom_sf"/>
</dbReference>
<keyword evidence="2 7" id="KW-0349">Heme</keyword>
<evidence type="ECO:0000256" key="3">
    <source>
        <dbReference type="ARBA" id="ARBA00022723"/>
    </source>
</evidence>
<evidence type="ECO:0000256" key="7">
    <source>
        <dbReference type="PROSITE-ProRule" id="PRU00433"/>
    </source>
</evidence>
<feature type="signal peptide" evidence="8">
    <location>
        <begin position="1"/>
        <end position="20"/>
    </location>
</feature>
<evidence type="ECO:0000256" key="2">
    <source>
        <dbReference type="ARBA" id="ARBA00022617"/>
    </source>
</evidence>
<dbReference type="Proteomes" id="UP001301326">
    <property type="component" value="Chromosome"/>
</dbReference>
<comment type="subcellular location">
    <subcellularLocation>
        <location evidence="1">Cell envelope</location>
    </subcellularLocation>
</comment>
<name>A0AA95HEH6_9GAMM</name>
<gene>
    <name evidence="10" type="ORF">QJT81_08215</name>
</gene>
<feature type="chain" id="PRO_5041736859" evidence="8">
    <location>
        <begin position="21"/>
        <end position="363"/>
    </location>
</feature>
<proteinExistence type="predicted"/>
<dbReference type="InterPro" id="IPR004852">
    <property type="entry name" value="Di-haem_cyt_c_peroxidsae"/>
</dbReference>
<dbReference type="SUPFAM" id="SSF46626">
    <property type="entry name" value="Cytochrome c"/>
    <property type="match status" value="2"/>
</dbReference>
<feature type="domain" description="Cytochrome c" evidence="9">
    <location>
        <begin position="200"/>
        <end position="353"/>
    </location>
</feature>
<dbReference type="Pfam" id="PF03150">
    <property type="entry name" value="CCP_MauG"/>
    <property type="match status" value="1"/>
</dbReference>
<evidence type="ECO:0000259" key="9">
    <source>
        <dbReference type="PROSITE" id="PS51007"/>
    </source>
</evidence>
<keyword evidence="10" id="KW-0575">Peroxidase</keyword>
<dbReference type="InterPro" id="IPR051395">
    <property type="entry name" value="Cytochrome_c_Peroxidase/MauG"/>
</dbReference>
<evidence type="ECO:0000256" key="5">
    <source>
        <dbReference type="ARBA" id="ARBA00023002"/>
    </source>
</evidence>
<evidence type="ECO:0000313" key="10">
    <source>
        <dbReference type="EMBL" id="WGZ95952.1"/>
    </source>
</evidence>
<dbReference type="PANTHER" id="PTHR30600:SF10">
    <property type="entry name" value="BLL6722 PROTEIN"/>
    <property type="match status" value="1"/>
</dbReference>
<dbReference type="AlphaFoldDB" id="A0AA95HEH6"/>
<feature type="domain" description="Cytochrome c" evidence="9">
    <location>
        <begin position="25"/>
        <end position="169"/>
    </location>
</feature>
<dbReference type="GO" id="GO:0020037">
    <property type="term" value="F:heme binding"/>
    <property type="evidence" value="ECO:0007669"/>
    <property type="project" value="InterPro"/>
</dbReference>
<evidence type="ECO:0000256" key="1">
    <source>
        <dbReference type="ARBA" id="ARBA00004196"/>
    </source>
</evidence>
<dbReference type="GO" id="GO:0030313">
    <property type="term" value="C:cell envelope"/>
    <property type="evidence" value="ECO:0007669"/>
    <property type="project" value="UniProtKB-SubCell"/>
</dbReference>
<dbReference type="Gene3D" id="1.10.760.10">
    <property type="entry name" value="Cytochrome c-like domain"/>
    <property type="match status" value="2"/>
</dbReference>
<keyword evidence="3 7" id="KW-0479">Metal-binding</keyword>
<dbReference type="KEGG" id="tput:QJT81_08215"/>
<protein>
    <submittedName>
        <fullName evidence="10">Cytochrome c peroxidase</fullName>
    </submittedName>
</protein>
<keyword evidence="4 8" id="KW-0732">Signal</keyword>
<evidence type="ECO:0000256" key="6">
    <source>
        <dbReference type="ARBA" id="ARBA00023004"/>
    </source>
</evidence>
<dbReference type="PANTHER" id="PTHR30600">
    <property type="entry name" value="CYTOCHROME C PEROXIDASE-RELATED"/>
    <property type="match status" value="1"/>
</dbReference>
<dbReference type="GO" id="GO:0046872">
    <property type="term" value="F:metal ion binding"/>
    <property type="evidence" value="ECO:0007669"/>
    <property type="project" value="UniProtKB-KW"/>
</dbReference>
<dbReference type="PROSITE" id="PS51007">
    <property type="entry name" value="CYTC"/>
    <property type="match status" value="2"/>
</dbReference>